<organism evidence="1 2">
    <name type="scientific">Nocardioides jishulii</name>
    <dbReference type="NCBI Taxonomy" id="2575440"/>
    <lineage>
        <taxon>Bacteria</taxon>
        <taxon>Bacillati</taxon>
        <taxon>Actinomycetota</taxon>
        <taxon>Actinomycetes</taxon>
        <taxon>Propionibacteriales</taxon>
        <taxon>Nocardioidaceae</taxon>
        <taxon>Nocardioides</taxon>
    </lineage>
</organism>
<dbReference type="InterPro" id="IPR050708">
    <property type="entry name" value="T6SS_VgrG/RHS"/>
</dbReference>
<keyword evidence="2" id="KW-1185">Reference proteome</keyword>
<dbReference type="PANTHER" id="PTHR32305:SF15">
    <property type="entry name" value="PROTEIN RHSA-RELATED"/>
    <property type="match status" value="1"/>
</dbReference>
<dbReference type="OrthoDB" id="5150353at2"/>
<comment type="caution">
    <text evidence="1">The sequence shown here is derived from an EMBL/GenBank/DDBJ whole genome shotgun (WGS) entry which is preliminary data.</text>
</comment>
<dbReference type="Proteomes" id="UP000307808">
    <property type="component" value="Unassembled WGS sequence"/>
</dbReference>
<protein>
    <submittedName>
        <fullName evidence="1">RHS repeat-associated core domain-containing protein</fullName>
    </submittedName>
</protein>
<dbReference type="Gene3D" id="2.180.10.10">
    <property type="entry name" value="RHS repeat-associated core"/>
    <property type="match status" value="1"/>
</dbReference>
<sequence>MLGGAGLDGRDGSFGDPLRWTAEGETVCGVLDGLGSVTGTGTLDSAGAVVSSSAYSVFGQPAGTGAVGLGDAFGYTGHAWDGDAGMHFARARWYDAGVGRFASEDPIDAMNLYTYVGNRSMDLTDPTGEVAVFYARILDPAMRIIGSTGALIVTYFTSGALGGYSLLSSLASSNPWGGCARQAYGDGAELLAIHATAVWILMGANVTPGLSVYARSKLLLAELAWFLTTELLALGSTCED</sequence>
<proteinExistence type="predicted"/>
<name>A0A4U2YRU7_9ACTN</name>
<dbReference type="InterPro" id="IPR022385">
    <property type="entry name" value="Rhs_assc_core"/>
</dbReference>
<dbReference type="EMBL" id="SZPY01000001">
    <property type="protein sequence ID" value="TKI64128.1"/>
    <property type="molecule type" value="Genomic_DNA"/>
</dbReference>
<dbReference type="AlphaFoldDB" id="A0A4U2YRU7"/>
<dbReference type="NCBIfam" id="TIGR03696">
    <property type="entry name" value="Rhs_assc_core"/>
    <property type="match status" value="1"/>
</dbReference>
<reference evidence="1 2" key="1">
    <citation type="submission" date="2019-04" db="EMBL/GenBank/DDBJ databases">
        <authorList>
            <person name="Dong K."/>
        </authorList>
    </citation>
    <scope>NUCLEOTIDE SEQUENCE [LARGE SCALE GENOMIC DNA]</scope>
    <source>
        <strain evidence="2">dk3543</strain>
    </source>
</reference>
<dbReference type="PANTHER" id="PTHR32305">
    <property type="match status" value="1"/>
</dbReference>
<evidence type="ECO:0000313" key="2">
    <source>
        <dbReference type="Proteomes" id="UP000307808"/>
    </source>
</evidence>
<gene>
    <name evidence="1" type="ORF">FC770_02885</name>
</gene>
<evidence type="ECO:0000313" key="1">
    <source>
        <dbReference type="EMBL" id="TKI64128.1"/>
    </source>
</evidence>
<accession>A0A4U2YRU7</accession>